<keyword evidence="4" id="KW-1185">Reference proteome</keyword>
<dbReference type="CDD" id="cd00761">
    <property type="entry name" value="Glyco_tranf_GTA_type"/>
    <property type="match status" value="1"/>
</dbReference>
<keyword evidence="1" id="KW-1133">Transmembrane helix</keyword>
<dbReference type="InterPro" id="IPR001173">
    <property type="entry name" value="Glyco_trans_2-like"/>
</dbReference>
<accession>A0A1H8QX51</accession>
<dbReference type="Pfam" id="PF00535">
    <property type="entry name" value="Glycos_transf_2"/>
    <property type="match status" value="1"/>
</dbReference>
<protein>
    <submittedName>
        <fullName evidence="3">Succinoglycan biosynthesis protein ExoM</fullName>
    </submittedName>
</protein>
<dbReference type="Proteomes" id="UP000198893">
    <property type="component" value="Unassembled WGS sequence"/>
</dbReference>
<dbReference type="STRING" id="569882.SAMN04490248_10789"/>
<sequence length="309" mass="34132">MSFASDPSGATATTCVAVCTCDRHAMLDTLLTHLPDDIGGRPLTLFVADNGRDPAGPVLDRHRGRLDIRYDRVDVPGVSPARNHVLACARDAGFEFIACIDDDEWPAPGWLSALMATARDQKADIVIGPVRADLGPGDPEWLRQSGLLDKEHLIYGSPNLLLRLAALPEDPALWFRAEFARSGGSDWEFLTRLEREGARVAFAPGALVHEHVPETRKWLRYFLLRGLREGTTFVKSDRVRGVAPARRLWRALGTMAKKTLFGIEHLLRAPFSGQWHLVRAGMDFAAVLGVLMALMGLETRGYGPKLPRR</sequence>
<evidence type="ECO:0000256" key="1">
    <source>
        <dbReference type="SAM" id="Phobius"/>
    </source>
</evidence>
<evidence type="ECO:0000259" key="2">
    <source>
        <dbReference type="Pfam" id="PF00535"/>
    </source>
</evidence>
<dbReference type="InterPro" id="IPR029044">
    <property type="entry name" value="Nucleotide-diphossugar_trans"/>
</dbReference>
<name>A0A1H8QX51_9RHOB</name>
<dbReference type="EMBL" id="FODS01000007">
    <property type="protein sequence ID" value="SEO58869.1"/>
    <property type="molecule type" value="Genomic_DNA"/>
</dbReference>
<reference evidence="3 4" key="1">
    <citation type="submission" date="2016-10" db="EMBL/GenBank/DDBJ databases">
        <authorList>
            <person name="de Groot N.N."/>
        </authorList>
    </citation>
    <scope>NUCLEOTIDE SEQUENCE [LARGE SCALE GENOMIC DNA]</scope>
    <source>
        <strain evidence="3 4">DSM 27842</strain>
    </source>
</reference>
<keyword evidence="1" id="KW-0472">Membrane</keyword>
<dbReference type="Gene3D" id="3.90.550.10">
    <property type="entry name" value="Spore Coat Polysaccharide Biosynthesis Protein SpsA, Chain A"/>
    <property type="match status" value="1"/>
</dbReference>
<dbReference type="AlphaFoldDB" id="A0A1H8QX51"/>
<organism evidence="3 4">
    <name type="scientific">Salinihabitans flavidus</name>
    <dbReference type="NCBI Taxonomy" id="569882"/>
    <lineage>
        <taxon>Bacteria</taxon>
        <taxon>Pseudomonadati</taxon>
        <taxon>Pseudomonadota</taxon>
        <taxon>Alphaproteobacteria</taxon>
        <taxon>Rhodobacterales</taxon>
        <taxon>Roseobacteraceae</taxon>
        <taxon>Salinihabitans</taxon>
    </lineage>
</organism>
<dbReference type="OrthoDB" id="6116224at2"/>
<feature type="domain" description="Glycosyltransferase 2-like" evidence="2">
    <location>
        <begin position="15"/>
        <end position="145"/>
    </location>
</feature>
<evidence type="ECO:0000313" key="3">
    <source>
        <dbReference type="EMBL" id="SEO58869.1"/>
    </source>
</evidence>
<dbReference type="SUPFAM" id="SSF53448">
    <property type="entry name" value="Nucleotide-diphospho-sugar transferases"/>
    <property type="match status" value="1"/>
</dbReference>
<gene>
    <name evidence="3" type="ORF">SAMN04490248_10789</name>
</gene>
<feature type="transmembrane region" description="Helical" evidence="1">
    <location>
        <begin position="277"/>
        <end position="297"/>
    </location>
</feature>
<evidence type="ECO:0000313" key="4">
    <source>
        <dbReference type="Proteomes" id="UP000198893"/>
    </source>
</evidence>
<proteinExistence type="predicted"/>
<keyword evidence="1" id="KW-0812">Transmembrane</keyword>
<dbReference type="RefSeq" id="WP_139196137.1">
    <property type="nucleotide sequence ID" value="NZ_FODS01000007.1"/>
</dbReference>